<reference evidence="2" key="1">
    <citation type="journal article" date="2020" name="Fungal Divers.">
        <title>Resolving the Mortierellaceae phylogeny through synthesis of multi-gene phylogenetics and phylogenomics.</title>
        <authorList>
            <person name="Vandepol N."/>
            <person name="Liber J."/>
            <person name="Desiro A."/>
            <person name="Na H."/>
            <person name="Kennedy M."/>
            <person name="Barry K."/>
            <person name="Grigoriev I.V."/>
            <person name="Miller A.N."/>
            <person name="O'Donnell K."/>
            <person name="Stajich J.E."/>
            <person name="Bonito G."/>
        </authorList>
    </citation>
    <scope>NUCLEOTIDE SEQUENCE</scope>
    <source>
        <strain evidence="2">CK1249</strain>
    </source>
</reference>
<feature type="compositionally biased region" description="Low complexity" evidence="1">
    <location>
        <begin position="54"/>
        <end position="100"/>
    </location>
</feature>
<feature type="compositionally biased region" description="Acidic residues" evidence="1">
    <location>
        <begin position="673"/>
        <end position="682"/>
    </location>
</feature>
<accession>A0A9P6M4M3</accession>
<evidence type="ECO:0000313" key="3">
    <source>
        <dbReference type="Proteomes" id="UP000738359"/>
    </source>
</evidence>
<keyword evidence="3" id="KW-1185">Reference proteome</keyword>
<protein>
    <submittedName>
        <fullName evidence="2">Uncharacterized protein</fullName>
    </submittedName>
</protein>
<comment type="caution">
    <text evidence="2">The sequence shown here is derived from an EMBL/GenBank/DDBJ whole genome shotgun (WGS) entry which is preliminary data.</text>
</comment>
<dbReference type="EMBL" id="JAAAHY010000242">
    <property type="protein sequence ID" value="KAF9965561.1"/>
    <property type="molecule type" value="Genomic_DNA"/>
</dbReference>
<feature type="compositionally biased region" description="Low complexity" evidence="1">
    <location>
        <begin position="144"/>
        <end position="169"/>
    </location>
</feature>
<feature type="compositionally biased region" description="Low complexity" evidence="1">
    <location>
        <begin position="15"/>
        <end position="32"/>
    </location>
</feature>
<feature type="region of interest" description="Disordered" evidence="1">
    <location>
        <begin position="137"/>
        <end position="396"/>
    </location>
</feature>
<feature type="compositionally biased region" description="Low complexity" evidence="1">
    <location>
        <begin position="543"/>
        <end position="580"/>
    </location>
</feature>
<dbReference type="AlphaFoldDB" id="A0A9P6M4M3"/>
<evidence type="ECO:0000313" key="2">
    <source>
        <dbReference type="EMBL" id="KAF9965561.1"/>
    </source>
</evidence>
<name>A0A9P6M4M3_MORAP</name>
<dbReference type="Proteomes" id="UP000738359">
    <property type="component" value="Unassembled WGS sequence"/>
</dbReference>
<feature type="region of interest" description="Disordered" evidence="1">
    <location>
        <begin position="45"/>
        <end position="107"/>
    </location>
</feature>
<feature type="compositionally biased region" description="Low complexity" evidence="1">
    <location>
        <begin position="343"/>
        <end position="360"/>
    </location>
</feature>
<feature type="region of interest" description="Disordered" evidence="1">
    <location>
        <begin position="1"/>
        <end position="32"/>
    </location>
</feature>
<dbReference type="OrthoDB" id="2437428at2759"/>
<organism evidence="2 3">
    <name type="scientific">Mortierella alpina</name>
    <name type="common">Oleaginous fungus</name>
    <name type="synonym">Mortierella renispora</name>
    <dbReference type="NCBI Taxonomy" id="64518"/>
    <lineage>
        <taxon>Eukaryota</taxon>
        <taxon>Fungi</taxon>
        <taxon>Fungi incertae sedis</taxon>
        <taxon>Mucoromycota</taxon>
        <taxon>Mortierellomycotina</taxon>
        <taxon>Mortierellomycetes</taxon>
        <taxon>Mortierellales</taxon>
        <taxon>Mortierellaceae</taxon>
        <taxon>Mortierella</taxon>
    </lineage>
</organism>
<feature type="compositionally biased region" description="Polar residues" evidence="1">
    <location>
        <begin position="211"/>
        <end position="241"/>
    </location>
</feature>
<proteinExistence type="predicted"/>
<feature type="compositionally biased region" description="Low complexity" evidence="1">
    <location>
        <begin position="255"/>
        <end position="283"/>
    </location>
</feature>
<feature type="compositionally biased region" description="Low complexity" evidence="1">
    <location>
        <begin position="322"/>
        <end position="333"/>
    </location>
</feature>
<feature type="compositionally biased region" description="Polar residues" evidence="1">
    <location>
        <begin position="178"/>
        <end position="198"/>
    </location>
</feature>
<evidence type="ECO:0000256" key="1">
    <source>
        <dbReference type="SAM" id="MobiDB-lite"/>
    </source>
</evidence>
<sequence>MSQRKGAASSKFGHLFGDTSDTSTGSSKSSRLSISGDLYKDPLAAFNPPITVPTTTTRGGAAAAKATLSSPPVSSSAAAAAAAGSKTPPGSGSNSRSSSRLQHHALFSSLTGDTGGSLFDSAPQSASLTLSAAKRDLLFGDSGGPTSSSSASRKTSTTISRNSTSSSRVPSPPLGVRVSTTTLNPDASPLGDSTSNTSSKDEDALSIKFPLSTQPLTRTNSQASTISHESVTSSRSVQSQDIADDARSIASSTRSSVPSKVASVVSSSVAPPASAPPMSSKASIPTRPAAIKRASLDQPSKQNTPIAPAVVDPIFNPLDQRSPSTPSSEPQSPRLFKERIPHSASSTTSSQSIETFQSISRTSSPNFAAPPLSKNGFERDAENASPAPSSRSSRPEAMNLAIPDDAAEAFANDLLFTSGPTSPPISSALGHRSTSFLDSGIASSRSQHQPSIADALGHSNPLRSTITTSVPGLGAGTVSHPRTGSGFSLGEDAVDSSNPWMNSLADSLQETKLRMVEGGSSKVMMDYTQSDDMFAQEDAFTLPSTSTLSRSSTSNRNNTTHSTGTTASSSSSLGGHYPSSLVTPIPTLEEEIGGFDAVFSSTRSKSTSKSNPAAAMAPPTLALSTNWNIRDAVEAAALDPDFQGPRSIVNQGRDKVMAIMQMPKDPLEKDTADQEAFDNPWE</sequence>
<feature type="region of interest" description="Disordered" evidence="1">
    <location>
        <begin position="663"/>
        <end position="682"/>
    </location>
</feature>
<gene>
    <name evidence="2" type="ORF">BGZ70_004581</name>
</gene>
<feature type="region of interest" description="Disordered" evidence="1">
    <location>
        <begin position="543"/>
        <end position="582"/>
    </location>
</feature>